<dbReference type="Pfam" id="PF22466">
    <property type="entry name" value="PSF3_N"/>
    <property type="match status" value="1"/>
</dbReference>
<dbReference type="InterPro" id="IPR010492">
    <property type="entry name" value="GINS_Psf3"/>
</dbReference>
<dbReference type="EMBL" id="JAZDUA010000204">
    <property type="protein sequence ID" value="KAK7864389.1"/>
    <property type="molecule type" value="Genomic_DNA"/>
</dbReference>
<dbReference type="InterPro" id="IPR038437">
    <property type="entry name" value="GINS_Psf3_sf"/>
</dbReference>
<dbReference type="SUPFAM" id="SSF158573">
    <property type="entry name" value="GINS helical bundle-like"/>
    <property type="match status" value="1"/>
</dbReference>
<protein>
    <recommendedName>
        <fullName evidence="6">DNA replication complex GINS protein PSF3</fullName>
    </recommendedName>
</protein>
<feature type="domain" description="GINS subunit" evidence="7">
    <location>
        <begin position="82"/>
        <end position="177"/>
    </location>
</feature>
<evidence type="ECO:0000256" key="3">
    <source>
        <dbReference type="ARBA" id="ARBA00022705"/>
    </source>
</evidence>
<comment type="function">
    <text evidence="5">Required for correct functioning of the GINS complex, a complex that plays an essential role in the initiation of DNA replication, and progression of DNA replication forks. GINS complex is a core component of CDC45-MCM-GINS (CMG) helicase, the molecular machine that unwinds template DNA during replication, and around which the replisome is built.</text>
</comment>
<keyword evidence="10" id="KW-1185">Reference proteome</keyword>
<reference evidence="9 10" key="1">
    <citation type="submission" date="2024-03" db="EMBL/GenBank/DDBJ databases">
        <title>The genome assembly and annotation of the cricket Gryllus longicercus Weissman &amp; Gray.</title>
        <authorList>
            <person name="Szrajer S."/>
            <person name="Gray D."/>
            <person name="Ylla G."/>
        </authorList>
    </citation>
    <scope>NUCLEOTIDE SEQUENCE [LARGE SCALE GENOMIC DNA]</scope>
    <source>
        <strain evidence="9">DAG 2021-001</strain>
        <tissue evidence="9">Whole body minus gut</tissue>
    </source>
</reference>
<gene>
    <name evidence="9" type="ORF">R5R35_010983</name>
</gene>
<dbReference type="Proteomes" id="UP001378592">
    <property type="component" value="Unassembled WGS sequence"/>
</dbReference>
<keyword evidence="4 6" id="KW-0539">Nucleus</keyword>
<proteinExistence type="inferred from homology"/>
<comment type="function">
    <text evidence="6">The GINS complex plays an essential role in the initiation of DNA replication.</text>
</comment>
<sequence length="203" mass="23397">METRFKHSYCPNYFSLEDILATQERVLCKVEKSVHGLGCLDQSTENEDLVVGTTLQLPFWLAFPLSQTRVRVVSVELPKIYKEAFREVLTADASIVDLSKLGRYFYEFGSHLTKLNHRDSSAINTMLMNAFKDRLRVLIDWAQNLCTDISKVQRLDTLEKELYLEGFKARKELIAWLSEGSSKMCASEMVVNHKKRKRAVVDI</sequence>
<comment type="caution">
    <text evidence="9">The sequence shown here is derived from an EMBL/GenBank/DDBJ whole genome shotgun (WGS) entry which is preliminary data.</text>
</comment>
<dbReference type="InterPro" id="IPR021151">
    <property type="entry name" value="GINS_A"/>
</dbReference>
<dbReference type="GO" id="GO:0000811">
    <property type="term" value="C:GINS complex"/>
    <property type="evidence" value="ECO:0007669"/>
    <property type="project" value="UniProtKB-UniRule"/>
</dbReference>
<comment type="subunit">
    <text evidence="6">Component of the GINS complex.</text>
</comment>
<evidence type="ECO:0000259" key="8">
    <source>
        <dbReference type="Pfam" id="PF22466"/>
    </source>
</evidence>
<comment type="similarity">
    <text evidence="2 6">Belongs to the GINS3/PSF3 family.</text>
</comment>
<dbReference type="SUPFAM" id="SSF160059">
    <property type="entry name" value="PriA/YqbF domain"/>
    <property type="match status" value="1"/>
</dbReference>
<name>A0AAN9Z671_9ORTH</name>
<evidence type="ECO:0000256" key="6">
    <source>
        <dbReference type="RuleBase" id="RU367161"/>
    </source>
</evidence>
<dbReference type="CDD" id="cd21693">
    <property type="entry name" value="GINS_B_Psf3"/>
    <property type="match status" value="1"/>
</dbReference>
<dbReference type="Pfam" id="PF05916">
    <property type="entry name" value="Sld5"/>
    <property type="match status" value="1"/>
</dbReference>
<comment type="subcellular location">
    <subcellularLocation>
        <location evidence="1 6">Nucleus</location>
    </subcellularLocation>
</comment>
<accession>A0AAN9Z671</accession>
<evidence type="ECO:0000256" key="2">
    <source>
        <dbReference type="ARBA" id="ARBA00006343"/>
    </source>
</evidence>
<dbReference type="PANTHER" id="PTHR22768:SF0">
    <property type="entry name" value="DNA REPLICATION COMPLEX GINS PROTEIN PSF3"/>
    <property type="match status" value="1"/>
</dbReference>
<dbReference type="GO" id="GO:1902975">
    <property type="term" value="P:mitotic DNA replication initiation"/>
    <property type="evidence" value="ECO:0007669"/>
    <property type="project" value="TreeGrafter"/>
</dbReference>
<dbReference type="InterPro" id="IPR036224">
    <property type="entry name" value="GINS_bundle-like_dom_sf"/>
</dbReference>
<feature type="domain" description="DNA replication complex GINS protein PSF3 N-terminal" evidence="8">
    <location>
        <begin position="14"/>
        <end position="63"/>
    </location>
</feature>
<dbReference type="CDD" id="cd11713">
    <property type="entry name" value="GINS_A_psf3"/>
    <property type="match status" value="1"/>
</dbReference>
<evidence type="ECO:0000256" key="5">
    <source>
        <dbReference type="ARBA" id="ARBA00045258"/>
    </source>
</evidence>
<dbReference type="PANTHER" id="PTHR22768">
    <property type="entry name" value="DNA REPLICATION COMPLEX GINS PROTEIN PSF3"/>
    <property type="match status" value="1"/>
</dbReference>
<evidence type="ECO:0000256" key="4">
    <source>
        <dbReference type="ARBA" id="ARBA00023242"/>
    </source>
</evidence>
<organism evidence="9 10">
    <name type="scientific">Gryllus longicercus</name>
    <dbReference type="NCBI Taxonomy" id="2509291"/>
    <lineage>
        <taxon>Eukaryota</taxon>
        <taxon>Metazoa</taxon>
        <taxon>Ecdysozoa</taxon>
        <taxon>Arthropoda</taxon>
        <taxon>Hexapoda</taxon>
        <taxon>Insecta</taxon>
        <taxon>Pterygota</taxon>
        <taxon>Neoptera</taxon>
        <taxon>Polyneoptera</taxon>
        <taxon>Orthoptera</taxon>
        <taxon>Ensifera</taxon>
        <taxon>Gryllidea</taxon>
        <taxon>Grylloidea</taxon>
        <taxon>Gryllidae</taxon>
        <taxon>Gryllinae</taxon>
        <taxon>Gryllus</taxon>
    </lineage>
</organism>
<dbReference type="InterPro" id="IPR055221">
    <property type="entry name" value="PSF3_N"/>
</dbReference>
<evidence type="ECO:0000313" key="9">
    <source>
        <dbReference type="EMBL" id="KAK7864389.1"/>
    </source>
</evidence>
<dbReference type="AlphaFoldDB" id="A0AAN9Z671"/>
<evidence type="ECO:0000313" key="10">
    <source>
        <dbReference type="Proteomes" id="UP001378592"/>
    </source>
</evidence>
<evidence type="ECO:0000259" key="7">
    <source>
        <dbReference type="Pfam" id="PF05916"/>
    </source>
</evidence>
<evidence type="ECO:0000256" key="1">
    <source>
        <dbReference type="ARBA" id="ARBA00004123"/>
    </source>
</evidence>
<keyword evidence="3 6" id="KW-0235">DNA replication</keyword>
<dbReference type="Gene3D" id="1.20.58.2050">
    <property type="match status" value="1"/>
</dbReference>